<dbReference type="Proteomes" id="UP000036681">
    <property type="component" value="Unplaced"/>
</dbReference>
<evidence type="ECO:0000313" key="2">
    <source>
        <dbReference type="WBParaSite" id="ALUE_0001741601-mRNA-1"/>
    </source>
</evidence>
<sequence length="53" mass="6398">MIHLIIEVLPSSAVVCLYRNDCADERTRWLSMLRFTRLRDTGRTFRLQKDIRM</sequence>
<protein>
    <submittedName>
        <fullName evidence="2">PH domain-containing protein</fullName>
    </submittedName>
</protein>
<organism evidence="1 2">
    <name type="scientific">Ascaris lumbricoides</name>
    <name type="common">Giant roundworm</name>
    <dbReference type="NCBI Taxonomy" id="6252"/>
    <lineage>
        <taxon>Eukaryota</taxon>
        <taxon>Metazoa</taxon>
        <taxon>Ecdysozoa</taxon>
        <taxon>Nematoda</taxon>
        <taxon>Chromadorea</taxon>
        <taxon>Rhabditida</taxon>
        <taxon>Spirurina</taxon>
        <taxon>Ascaridomorpha</taxon>
        <taxon>Ascaridoidea</taxon>
        <taxon>Ascarididae</taxon>
        <taxon>Ascaris</taxon>
    </lineage>
</organism>
<reference evidence="2" key="1">
    <citation type="submission" date="2017-02" db="UniProtKB">
        <authorList>
            <consortium name="WormBaseParasite"/>
        </authorList>
    </citation>
    <scope>IDENTIFICATION</scope>
</reference>
<proteinExistence type="predicted"/>
<keyword evidence="1" id="KW-1185">Reference proteome</keyword>
<name>A0A0M3IGI7_ASCLU</name>
<evidence type="ECO:0000313" key="1">
    <source>
        <dbReference type="Proteomes" id="UP000036681"/>
    </source>
</evidence>
<accession>A0A0M3IGI7</accession>
<dbReference type="WBParaSite" id="ALUE_0001741601-mRNA-1">
    <property type="protein sequence ID" value="ALUE_0001741601-mRNA-1"/>
    <property type="gene ID" value="ALUE_0001741601"/>
</dbReference>
<dbReference type="AlphaFoldDB" id="A0A0M3IGI7"/>